<accession>A0A1I4MGU5</accession>
<sequence length="71" mass="7690">MPLKVRPFLDDGCKGLPLRIVELEPPFELFVLDQAVRPGRVEGQSPVAHRLQADRADPDALSAAGSVVDRG</sequence>
<evidence type="ECO:0000256" key="1">
    <source>
        <dbReference type="SAM" id="MobiDB-lite"/>
    </source>
</evidence>
<name>A0A1I4MGU5_9HYPH</name>
<gene>
    <name evidence="2" type="ORF">SAMN04488125_13817</name>
</gene>
<protein>
    <submittedName>
        <fullName evidence="2">Uncharacterized protein</fullName>
    </submittedName>
</protein>
<keyword evidence="3" id="KW-1185">Reference proteome</keyword>
<proteinExistence type="predicted"/>
<dbReference type="Proteomes" id="UP000198804">
    <property type="component" value="Unassembled WGS sequence"/>
</dbReference>
<reference evidence="3" key="1">
    <citation type="submission" date="2016-10" db="EMBL/GenBank/DDBJ databases">
        <authorList>
            <person name="Varghese N."/>
            <person name="Submissions S."/>
        </authorList>
    </citation>
    <scope>NUCLEOTIDE SEQUENCE [LARGE SCALE GENOMIC DNA]</scope>
    <source>
        <strain evidence="3">CGMCC 1.6474</strain>
    </source>
</reference>
<organism evidence="2 3">
    <name type="scientific">Methylorubrum salsuginis</name>
    <dbReference type="NCBI Taxonomy" id="414703"/>
    <lineage>
        <taxon>Bacteria</taxon>
        <taxon>Pseudomonadati</taxon>
        <taxon>Pseudomonadota</taxon>
        <taxon>Alphaproteobacteria</taxon>
        <taxon>Hyphomicrobiales</taxon>
        <taxon>Methylobacteriaceae</taxon>
        <taxon>Methylorubrum</taxon>
    </lineage>
</organism>
<evidence type="ECO:0000313" key="3">
    <source>
        <dbReference type="Proteomes" id="UP000198804"/>
    </source>
</evidence>
<dbReference type="AlphaFoldDB" id="A0A1I4MGU5"/>
<feature type="region of interest" description="Disordered" evidence="1">
    <location>
        <begin position="42"/>
        <end position="71"/>
    </location>
</feature>
<dbReference type="EMBL" id="FOSV01000038">
    <property type="protein sequence ID" value="SFM02273.1"/>
    <property type="molecule type" value="Genomic_DNA"/>
</dbReference>
<evidence type="ECO:0000313" key="2">
    <source>
        <dbReference type="EMBL" id="SFM02273.1"/>
    </source>
</evidence>